<keyword evidence="6" id="KW-1185">Reference proteome</keyword>
<dbReference type="Proteomes" id="UP000054516">
    <property type="component" value="Unassembled WGS sequence"/>
</dbReference>
<dbReference type="Pfam" id="PF23562">
    <property type="entry name" value="AMP-binding_C_3"/>
    <property type="match status" value="1"/>
</dbReference>
<feature type="compositionally biased region" description="Basic and acidic residues" evidence="3">
    <location>
        <begin position="159"/>
        <end position="170"/>
    </location>
</feature>
<dbReference type="InterPro" id="IPR020806">
    <property type="entry name" value="PKS_PP-bd"/>
</dbReference>
<evidence type="ECO:0000256" key="2">
    <source>
        <dbReference type="ARBA" id="ARBA00022553"/>
    </source>
</evidence>
<dbReference type="Pfam" id="PF00501">
    <property type="entry name" value="AMP-binding"/>
    <property type="match status" value="1"/>
</dbReference>
<keyword evidence="1" id="KW-0596">Phosphopantetheine</keyword>
<dbReference type="SMART" id="SM00823">
    <property type="entry name" value="PKS_PP"/>
    <property type="match status" value="1"/>
</dbReference>
<dbReference type="InterPro" id="IPR020845">
    <property type="entry name" value="AMP-binding_CS"/>
</dbReference>
<dbReference type="SUPFAM" id="SSF47336">
    <property type="entry name" value="ACP-like"/>
    <property type="match status" value="1"/>
</dbReference>
<protein>
    <submittedName>
        <fullName evidence="5">Putative l-aminoadipate-semialdehyde dehydrogenase protein</fullName>
    </submittedName>
</protein>
<feature type="region of interest" description="Disordered" evidence="3">
    <location>
        <begin position="159"/>
        <end position="221"/>
    </location>
</feature>
<dbReference type="Pfam" id="PF07993">
    <property type="entry name" value="NAD_binding_4"/>
    <property type="match status" value="1"/>
</dbReference>
<dbReference type="SUPFAM" id="SSF56801">
    <property type="entry name" value="Acetyl-CoA synthetase-like"/>
    <property type="match status" value="1"/>
</dbReference>
<sequence>MMPDFLLKELSLDRVLRRLAEEIPDRVLISYPTRTLDFKHFTAADLDRLTRAVLAVLPAHLRVPMDDTRPGERPVVAVVGISDLEYHLYFLALQRVGWRTLLMSPRLADQGFAHLLRQTGCGTVVTSEASAEAMRRVRDAEAFELDIVPMADIQTLEEVSRGGGEGEREGGAPPPPGGDANPLLSSSPLPPPLPLPSFPAPADPKSPADSPQLIIHSSGTTGLPKPVPLNVGEWLLQNAELVERIPHRDTLTTLPVFHSFGVGTLFRMLVGGRRLSVMSAERPVTASGLLAALDLTRSGTLVTVPHVLKFCAEIRGGAARLAQLGSVVLAGSAVPQRLGDDLVARGVTISTIYGQTESGGLMQPGSGRDWCWVSPLPHAEPFMKFEPVEEGGDGSLCHLVILPGLPTKTLSNRDDGSYGTNDLFERHPTDPRKWKFAGRADDIIVLVNGEKADPTPLEQALSHNANVHAAVVFGAGYDSLGVLVVPSESAFGLSTAELLDSIKPDLELGNAKVPAYARVSPDSVIFKDASFQVPMTAKSTLIRSKFLELCRGDIERFYTARDLGNEAHTPVADEDIELLVRKTIKSVLSIEKEKLTNDSDFFFLGMDSLQASHVRSRLLKRIGLVGSSLATNVVFECPTVNRLTKHILDVRHARDLASGSEILKPFAESLVKKYTQFPKIEPGTTATPATPATPAIPATASGQIVLLTGATGTIGCHVLHDMARQPGIDRIYCLVRADGDGAAELRVAKVLADKRLDDLDGSQLSKIIPLAATFGEPRFGLTNQTYEDLRSSVTTIIHGAWAVNFNMTLRSFEEPHISSVSHLLDLAMHSPQSPKPTFCFLSSVASALRAKDSPLRELQYEWETTSEMGYGQSKWVAEKICDAAAQHAKSCGVDFPVKILRIGQVAGDTRHGMWNPTETIPIIVQSGLTTGVLPITDGVHDTHFWLPVDFAAVSIVELVFKDTSGTPSAPGSAPVFHVSNTTPVRWGSDFLPALRRQGMVFETVPASDWLRRLERLNSEDEENPACRLLDWLKRKYEPAAGSESLDDNFEMDMTASMQYSSILKNGVQITDELVGKFLQYWTQLEEWEKLCVDNWQSVGRK</sequence>
<dbReference type="STRING" id="77044.A0A1W2TBB1"/>
<dbReference type="InterPro" id="IPR036291">
    <property type="entry name" value="NAD(P)-bd_dom_sf"/>
</dbReference>
<dbReference type="Gene3D" id="3.40.50.12780">
    <property type="entry name" value="N-terminal domain of ligase-like"/>
    <property type="match status" value="1"/>
</dbReference>
<dbReference type="GO" id="GO:0031177">
    <property type="term" value="F:phosphopantetheine binding"/>
    <property type="evidence" value="ECO:0007669"/>
    <property type="project" value="InterPro"/>
</dbReference>
<dbReference type="AlphaFoldDB" id="A0A1W2TBB1"/>
<dbReference type="PANTHER" id="PTHR43439">
    <property type="entry name" value="PHENYLACETATE-COENZYME A LIGASE"/>
    <property type="match status" value="1"/>
</dbReference>
<dbReference type="Pfam" id="PF00550">
    <property type="entry name" value="PP-binding"/>
    <property type="match status" value="1"/>
</dbReference>
<dbReference type="InterPro" id="IPR036736">
    <property type="entry name" value="ACP-like_sf"/>
</dbReference>
<evidence type="ECO:0000256" key="3">
    <source>
        <dbReference type="SAM" id="MobiDB-lite"/>
    </source>
</evidence>
<dbReference type="PANTHER" id="PTHR43439:SF2">
    <property type="entry name" value="ENZYME, PUTATIVE (JCVI)-RELATED"/>
    <property type="match status" value="1"/>
</dbReference>
<dbReference type="InterPro" id="IPR009081">
    <property type="entry name" value="PP-bd_ACP"/>
</dbReference>
<dbReference type="OMA" id="DQGYAHL"/>
<dbReference type="OrthoDB" id="429813at2759"/>
<dbReference type="PROSITE" id="PS00455">
    <property type="entry name" value="AMP_BINDING"/>
    <property type="match status" value="1"/>
</dbReference>
<name>A0A1W2TBB1_ROSNE</name>
<dbReference type="InterPro" id="IPR000873">
    <property type="entry name" value="AMP-dep_synth/lig_dom"/>
</dbReference>
<dbReference type="PROSITE" id="PS50075">
    <property type="entry name" value="CARRIER"/>
    <property type="match status" value="1"/>
</dbReference>
<dbReference type="Gene3D" id="1.10.1200.10">
    <property type="entry name" value="ACP-like"/>
    <property type="match status" value="1"/>
</dbReference>
<dbReference type="InterPro" id="IPR013120">
    <property type="entry name" value="FAR_NAD-bd"/>
</dbReference>
<accession>A0A1W2TBB1</accession>
<dbReference type="Gene3D" id="3.40.50.720">
    <property type="entry name" value="NAD(P)-binding Rossmann-like Domain"/>
    <property type="match status" value="1"/>
</dbReference>
<evidence type="ECO:0000313" key="5">
    <source>
        <dbReference type="EMBL" id="GAP84926.2"/>
    </source>
</evidence>
<gene>
    <name evidence="5" type="ORF">SAMD00023353_0802500</name>
</gene>
<keyword evidence="2" id="KW-0597">Phosphoprotein</keyword>
<evidence type="ECO:0000259" key="4">
    <source>
        <dbReference type="PROSITE" id="PS50075"/>
    </source>
</evidence>
<reference evidence="5" key="1">
    <citation type="submission" date="2016-03" db="EMBL/GenBank/DDBJ databases">
        <title>Draft genome sequence of Rosellinia necatrix.</title>
        <authorList>
            <person name="Kanematsu S."/>
        </authorList>
    </citation>
    <scope>NUCLEOTIDE SEQUENCE [LARGE SCALE GENOMIC DNA]</scope>
    <source>
        <strain evidence="5">W97</strain>
    </source>
</reference>
<evidence type="ECO:0000256" key="1">
    <source>
        <dbReference type="ARBA" id="ARBA00022450"/>
    </source>
</evidence>
<feature type="compositionally biased region" description="Pro residues" evidence="3">
    <location>
        <begin position="188"/>
        <end position="204"/>
    </location>
</feature>
<evidence type="ECO:0000313" key="6">
    <source>
        <dbReference type="Proteomes" id="UP000054516"/>
    </source>
</evidence>
<dbReference type="EMBL" id="DF977453">
    <property type="protein sequence ID" value="GAP84926.2"/>
    <property type="molecule type" value="Genomic_DNA"/>
</dbReference>
<proteinExistence type="predicted"/>
<feature type="domain" description="Carrier" evidence="4">
    <location>
        <begin position="574"/>
        <end position="651"/>
    </location>
</feature>
<dbReference type="InterPro" id="IPR051414">
    <property type="entry name" value="Adenylate-forming_Reductase"/>
</dbReference>
<dbReference type="SUPFAM" id="SSF51735">
    <property type="entry name" value="NAD(P)-binding Rossmann-fold domains"/>
    <property type="match status" value="1"/>
</dbReference>
<dbReference type="InterPro" id="IPR042099">
    <property type="entry name" value="ANL_N_sf"/>
</dbReference>
<organism evidence="5">
    <name type="scientific">Rosellinia necatrix</name>
    <name type="common">White root-rot fungus</name>
    <dbReference type="NCBI Taxonomy" id="77044"/>
    <lineage>
        <taxon>Eukaryota</taxon>
        <taxon>Fungi</taxon>
        <taxon>Dikarya</taxon>
        <taxon>Ascomycota</taxon>
        <taxon>Pezizomycotina</taxon>
        <taxon>Sordariomycetes</taxon>
        <taxon>Xylariomycetidae</taxon>
        <taxon>Xylariales</taxon>
        <taxon>Xylariaceae</taxon>
        <taxon>Rosellinia</taxon>
    </lineage>
</organism>